<evidence type="ECO:0000313" key="2">
    <source>
        <dbReference type="EMBL" id="MCG4767251.1"/>
    </source>
</evidence>
<dbReference type="RefSeq" id="WP_173828709.1">
    <property type="nucleotide sequence ID" value="NZ_JAAINI010000024.1"/>
</dbReference>
<dbReference type="Proteomes" id="UP001199915">
    <property type="component" value="Unassembled WGS sequence"/>
</dbReference>
<proteinExistence type="predicted"/>
<sequence length="135" mass="16013">MNFVEIENQTKLKILKIVLLQKIVFKILYRSKEERIKNLEKWVRKGYVTDFDLDEMIAALKAELEKTAEQRNAEAKERIQKEMEVEAEAEYRRRMEDEQYNQSREYGPSCPWNAPGMSVSDFIGLRLVTQPYPHA</sequence>
<protein>
    <submittedName>
        <fullName evidence="2">Uncharacterized protein</fullName>
    </submittedName>
</protein>
<evidence type="ECO:0000256" key="1">
    <source>
        <dbReference type="SAM" id="Coils"/>
    </source>
</evidence>
<evidence type="ECO:0000313" key="3">
    <source>
        <dbReference type="Proteomes" id="UP001199915"/>
    </source>
</evidence>
<comment type="caution">
    <text evidence="2">The sequence shown here is derived from an EMBL/GenBank/DDBJ whole genome shotgun (WGS) entry which is preliminary data.</text>
</comment>
<accession>A0AAE3F5N1</accession>
<keyword evidence="1" id="KW-0175">Coiled coil</keyword>
<gene>
    <name evidence="2" type="ORF">L0N21_17365</name>
</gene>
<name>A0AAE3F5N1_9FIRM</name>
<dbReference type="EMBL" id="JAKNFS010000037">
    <property type="protein sequence ID" value="MCG4767251.1"/>
    <property type="molecule type" value="Genomic_DNA"/>
</dbReference>
<reference evidence="2" key="1">
    <citation type="submission" date="2022-01" db="EMBL/GenBank/DDBJ databases">
        <title>Collection of gut derived symbiotic bacterial strains cultured from healthy donors.</title>
        <authorList>
            <person name="Lin H."/>
            <person name="Kohout C."/>
            <person name="Waligurski E."/>
            <person name="Pamer E.G."/>
        </authorList>
    </citation>
    <scope>NUCLEOTIDE SEQUENCE</scope>
    <source>
        <strain evidence="2">DFI.5.49</strain>
    </source>
</reference>
<dbReference type="AlphaFoldDB" id="A0AAE3F5N1"/>
<feature type="coiled-coil region" evidence="1">
    <location>
        <begin position="57"/>
        <end position="85"/>
    </location>
</feature>
<organism evidence="2 3">
    <name type="scientific">Fusicatenibacter saccharivorans</name>
    <dbReference type="NCBI Taxonomy" id="1150298"/>
    <lineage>
        <taxon>Bacteria</taxon>
        <taxon>Bacillati</taxon>
        <taxon>Bacillota</taxon>
        <taxon>Clostridia</taxon>
        <taxon>Lachnospirales</taxon>
        <taxon>Lachnospiraceae</taxon>
        <taxon>Fusicatenibacter</taxon>
    </lineage>
</organism>